<sequence>MTHSLIIEEVLAPPRDISWLPWAGPRVVVIGRAACA</sequence>
<dbReference type="Proteomes" id="UP000297989">
    <property type="component" value="Unassembled WGS sequence"/>
</dbReference>
<organism evidence="1 2">
    <name type="scientific">Salmonella enterica subsp. enterica serovar Poona</name>
    <dbReference type="NCBI Taxonomy" id="436295"/>
    <lineage>
        <taxon>Bacteria</taxon>
        <taxon>Pseudomonadati</taxon>
        <taxon>Pseudomonadota</taxon>
        <taxon>Gammaproteobacteria</taxon>
        <taxon>Enterobacterales</taxon>
        <taxon>Enterobacteriaceae</taxon>
        <taxon>Salmonella</taxon>
    </lineage>
</organism>
<accession>A0A659SCR2</accession>
<name>A0A659SCR2_SALET</name>
<feature type="non-terminal residue" evidence="1">
    <location>
        <position position="36"/>
    </location>
</feature>
<evidence type="ECO:0000313" key="2">
    <source>
        <dbReference type="Proteomes" id="UP000297989"/>
    </source>
</evidence>
<comment type="caution">
    <text evidence="1">The sequence shown here is derived from an EMBL/GenBank/DDBJ whole genome shotgun (WGS) entry which is preliminary data.</text>
</comment>
<protein>
    <submittedName>
        <fullName evidence="1">Tetrathionate reductase subunit C</fullName>
    </submittedName>
</protein>
<dbReference type="EMBL" id="PYKK01000915">
    <property type="protein sequence ID" value="TGD38153.1"/>
    <property type="molecule type" value="Genomic_DNA"/>
</dbReference>
<reference evidence="1 2" key="1">
    <citation type="submission" date="2018-03" db="EMBL/GenBank/DDBJ databases">
        <title>Non-Typhoidal Salmonella genome sequencing and assembly.</title>
        <authorList>
            <person name="Matchawe C."/>
        </authorList>
    </citation>
    <scope>NUCLEOTIDE SEQUENCE [LARGE SCALE GENOMIC DNA]</scope>
    <source>
        <strain evidence="1 2">8EV</strain>
    </source>
</reference>
<evidence type="ECO:0000313" key="1">
    <source>
        <dbReference type="EMBL" id="TGD38153.1"/>
    </source>
</evidence>
<dbReference type="AlphaFoldDB" id="A0A659SCR2"/>
<proteinExistence type="predicted"/>
<gene>
    <name evidence="1" type="ORF">C9F10_12880</name>
</gene>